<dbReference type="KEGG" id="nnu:104601336"/>
<sequence length="178" mass="20011">MIRQKEAGHHVRMLTQEIRKSLDRHTILYTTLVELSNTLGLRNCCGCQTSNTILSYLIPLWLSYLIPSCIPNEIRTEMNLTHELIGRSSRPTVLINDPDIREIKDYKEVKILMPGSALGLASSGGSSEPGAVAAIRMPMLRVSNFKGGTPELIQQCYALLVLFFQHLILEFGVTMNRR</sequence>
<dbReference type="GO" id="GO:0016301">
    <property type="term" value="F:kinase activity"/>
    <property type="evidence" value="ECO:0007669"/>
    <property type="project" value="UniProtKB-KW"/>
</dbReference>
<reference evidence="2" key="1">
    <citation type="submission" date="2025-08" db="UniProtKB">
        <authorList>
            <consortium name="RefSeq"/>
        </authorList>
    </citation>
    <scope>IDENTIFICATION</scope>
</reference>
<name>A0A1U8AKT2_NELNU</name>
<dbReference type="GO" id="GO:0005524">
    <property type="term" value="F:ATP binding"/>
    <property type="evidence" value="ECO:0007669"/>
    <property type="project" value="UniProtKB-KW"/>
</dbReference>
<dbReference type="eggNOG" id="KOG0519">
    <property type="taxonomic scope" value="Eukaryota"/>
</dbReference>
<dbReference type="AlphaFoldDB" id="A0A1U8AKT2"/>
<dbReference type="PANTHER" id="PTHR24423">
    <property type="entry name" value="TWO-COMPONENT SENSOR HISTIDINE KINASE"/>
    <property type="match status" value="1"/>
</dbReference>
<dbReference type="GeneID" id="104601336"/>
<dbReference type="STRING" id="4432.A0A1U8AKT2"/>
<keyword evidence="1" id="KW-1185">Reference proteome</keyword>
<accession>A0A1U8AKT2</accession>
<gene>
    <name evidence="2" type="primary">LOC104601336</name>
</gene>
<dbReference type="RefSeq" id="XP_010262921.1">
    <property type="nucleotide sequence ID" value="XM_010264619.1"/>
</dbReference>
<dbReference type="PANTHER" id="PTHR24423:SF633">
    <property type="entry name" value="ETHYLENE RECEPTOR 2"/>
    <property type="match status" value="1"/>
</dbReference>
<evidence type="ECO:0000313" key="1">
    <source>
        <dbReference type="Proteomes" id="UP000189703"/>
    </source>
</evidence>
<dbReference type="Proteomes" id="UP000189703">
    <property type="component" value="Unplaced"/>
</dbReference>
<evidence type="ECO:0000313" key="2">
    <source>
        <dbReference type="RefSeq" id="XP_010262921.1"/>
    </source>
</evidence>
<dbReference type="GO" id="GO:0046872">
    <property type="term" value="F:metal ion binding"/>
    <property type="evidence" value="ECO:0007669"/>
    <property type="project" value="UniProtKB-KW"/>
</dbReference>
<dbReference type="OrthoDB" id="1742752at2759"/>
<protein>
    <submittedName>
        <fullName evidence="2">Ethylene receptor 2-like</fullName>
    </submittedName>
</protein>
<proteinExistence type="predicted"/>
<organism evidence="1 2">
    <name type="scientific">Nelumbo nucifera</name>
    <name type="common">Sacred lotus</name>
    <dbReference type="NCBI Taxonomy" id="4432"/>
    <lineage>
        <taxon>Eukaryota</taxon>
        <taxon>Viridiplantae</taxon>
        <taxon>Streptophyta</taxon>
        <taxon>Embryophyta</taxon>
        <taxon>Tracheophyta</taxon>
        <taxon>Spermatophyta</taxon>
        <taxon>Magnoliopsida</taxon>
        <taxon>Proteales</taxon>
        <taxon>Nelumbonaceae</taxon>
        <taxon>Nelumbo</taxon>
    </lineage>
</organism>